<accession>A0A9P0F222</accession>
<evidence type="ECO:0000313" key="2">
    <source>
        <dbReference type="Proteomes" id="UP001152759"/>
    </source>
</evidence>
<evidence type="ECO:0000313" key="1">
    <source>
        <dbReference type="EMBL" id="CAH0388619.1"/>
    </source>
</evidence>
<dbReference type="AlphaFoldDB" id="A0A9P0F222"/>
<reference evidence="1" key="1">
    <citation type="submission" date="2021-12" db="EMBL/GenBank/DDBJ databases">
        <authorList>
            <person name="King R."/>
        </authorList>
    </citation>
    <scope>NUCLEOTIDE SEQUENCE</scope>
</reference>
<gene>
    <name evidence="1" type="ORF">BEMITA_LOCUS7524</name>
</gene>
<dbReference type="Proteomes" id="UP001152759">
    <property type="component" value="Chromosome 4"/>
</dbReference>
<protein>
    <submittedName>
        <fullName evidence="1">Uncharacterized protein</fullName>
    </submittedName>
</protein>
<dbReference type="EMBL" id="OU963865">
    <property type="protein sequence ID" value="CAH0388619.1"/>
    <property type="molecule type" value="Genomic_DNA"/>
</dbReference>
<proteinExistence type="predicted"/>
<name>A0A9P0F222_BEMTA</name>
<keyword evidence="2" id="KW-1185">Reference proteome</keyword>
<sequence>MEPEHKNRRALTTAQRYNYSRLMDVKKPPRFMVNKCLYSSRPLHQQFSSTASSEELSGYRLVIKALTFYEFECEWFMLLFAPHWPAREGEELYLGIVYTEEEPWAGGGGGSMEEMLRPILSSYASRSPSELRLLPIFSPLPRTLKLSWVESLLEVWRNKSVLGVLLFGAEHSGFGVTLAAQSLNIPVLWTTGQALNGYLEKIGDKKPSTGLLATDGSFCFRAFNISSWTMEMLHVLIRWTIPIPLAFRAASPPGPGLETHHPLMVLHKCRSRRTMAVSNFGLIPLEIRWENFHRAAAILATLPDGGTERYALKSILLAWFKKKINNALISPSIKAKHEDDLGYLFR</sequence>
<organism evidence="1 2">
    <name type="scientific">Bemisia tabaci</name>
    <name type="common">Sweetpotato whitefly</name>
    <name type="synonym">Aleurodes tabaci</name>
    <dbReference type="NCBI Taxonomy" id="7038"/>
    <lineage>
        <taxon>Eukaryota</taxon>
        <taxon>Metazoa</taxon>
        <taxon>Ecdysozoa</taxon>
        <taxon>Arthropoda</taxon>
        <taxon>Hexapoda</taxon>
        <taxon>Insecta</taxon>
        <taxon>Pterygota</taxon>
        <taxon>Neoptera</taxon>
        <taxon>Paraneoptera</taxon>
        <taxon>Hemiptera</taxon>
        <taxon>Sternorrhyncha</taxon>
        <taxon>Aleyrodoidea</taxon>
        <taxon>Aleyrodidae</taxon>
        <taxon>Aleyrodinae</taxon>
        <taxon>Bemisia</taxon>
    </lineage>
</organism>